<sequence>METPPVANVIQGFGTTNRWLLYASLMFSPAQALSGMNSNSPTGVGFLAYHVYQQHTWYIAARDKQLHALSMLPIYFNMTYSLTYLFGVPSGNVVSISDTIESAIAVIAALALGFVLPWTPIPEDTWEDFVVWRDTALLWGSVAALVMVWPFILWTELIVKNNIVSEMDMISVYLFVAQIVALVGPRIAELVWEGLVSYFGCSRWSRRKQELEQSVLPITANSDLKKLGEPSDEKQK</sequence>
<dbReference type="STRING" id="71717.A0A4Y7SHL8"/>
<evidence type="ECO:0000313" key="2">
    <source>
        <dbReference type="EMBL" id="TEB21387.1"/>
    </source>
</evidence>
<feature type="transmembrane region" description="Helical" evidence="1">
    <location>
        <begin position="136"/>
        <end position="158"/>
    </location>
</feature>
<dbReference type="EMBL" id="QPFP01000112">
    <property type="protein sequence ID" value="TEB21387.1"/>
    <property type="molecule type" value="Genomic_DNA"/>
</dbReference>
<organism evidence="2 3">
    <name type="scientific">Coprinellus micaceus</name>
    <name type="common">Glistening ink-cap mushroom</name>
    <name type="synonym">Coprinus micaceus</name>
    <dbReference type="NCBI Taxonomy" id="71717"/>
    <lineage>
        <taxon>Eukaryota</taxon>
        <taxon>Fungi</taxon>
        <taxon>Dikarya</taxon>
        <taxon>Basidiomycota</taxon>
        <taxon>Agaricomycotina</taxon>
        <taxon>Agaricomycetes</taxon>
        <taxon>Agaricomycetidae</taxon>
        <taxon>Agaricales</taxon>
        <taxon>Agaricineae</taxon>
        <taxon>Psathyrellaceae</taxon>
        <taxon>Coprinellus</taxon>
    </lineage>
</organism>
<keyword evidence="3" id="KW-1185">Reference proteome</keyword>
<reference evidence="2 3" key="1">
    <citation type="journal article" date="2019" name="Nat. Ecol. Evol.">
        <title>Megaphylogeny resolves global patterns of mushroom evolution.</title>
        <authorList>
            <person name="Varga T."/>
            <person name="Krizsan K."/>
            <person name="Foldi C."/>
            <person name="Dima B."/>
            <person name="Sanchez-Garcia M."/>
            <person name="Sanchez-Ramirez S."/>
            <person name="Szollosi G.J."/>
            <person name="Szarkandi J.G."/>
            <person name="Papp V."/>
            <person name="Albert L."/>
            <person name="Andreopoulos W."/>
            <person name="Angelini C."/>
            <person name="Antonin V."/>
            <person name="Barry K.W."/>
            <person name="Bougher N.L."/>
            <person name="Buchanan P."/>
            <person name="Buyck B."/>
            <person name="Bense V."/>
            <person name="Catcheside P."/>
            <person name="Chovatia M."/>
            <person name="Cooper J."/>
            <person name="Damon W."/>
            <person name="Desjardin D."/>
            <person name="Finy P."/>
            <person name="Geml J."/>
            <person name="Haridas S."/>
            <person name="Hughes K."/>
            <person name="Justo A."/>
            <person name="Karasinski D."/>
            <person name="Kautmanova I."/>
            <person name="Kiss B."/>
            <person name="Kocsube S."/>
            <person name="Kotiranta H."/>
            <person name="LaButti K.M."/>
            <person name="Lechner B.E."/>
            <person name="Liimatainen K."/>
            <person name="Lipzen A."/>
            <person name="Lukacs Z."/>
            <person name="Mihaltcheva S."/>
            <person name="Morgado L.N."/>
            <person name="Niskanen T."/>
            <person name="Noordeloos M.E."/>
            <person name="Ohm R.A."/>
            <person name="Ortiz-Santana B."/>
            <person name="Ovrebo C."/>
            <person name="Racz N."/>
            <person name="Riley R."/>
            <person name="Savchenko A."/>
            <person name="Shiryaev A."/>
            <person name="Soop K."/>
            <person name="Spirin V."/>
            <person name="Szebenyi C."/>
            <person name="Tomsovsky M."/>
            <person name="Tulloss R.E."/>
            <person name="Uehling J."/>
            <person name="Grigoriev I.V."/>
            <person name="Vagvolgyi C."/>
            <person name="Papp T."/>
            <person name="Martin F.M."/>
            <person name="Miettinen O."/>
            <person name="Hibbett D.S."/>
            <person name="Nagy L.G."/>
        </authorList>
    </citation>
    <scope>NUCLEOTIDE SEQUENCE [LARGE SCALE GENOMIC DNA]</scope>
    <source>
        <strain evidence="2 3">FP101781</strain>
    </source>
</reference>
<comment type="caution">
    <text evidence="2">The sequence shown here is derived from an EMBL/GenBank/DDBJ whole genome shotgun (WGS) entry which is preliminary data.</text>
</comment>
<evidence type="ECO:0000313" key="3">
    <source>
        <dbReference type="Proteomes" id="UP000298030"/>
    </source>
</evidence>
<gene>
    <name evidence="2" type="ORF">FA13DRAFT_1799917</name>
</gene>
<feature type="transmembrane region" description="Helical" evidence="1">
    <location>
        <begin position="66"/>
        <end position="87"/>
    </location>
</feature>
<dbReference type="AlphaFoldDB" id="A0A4Y7SHL8"/>
<keyword evidence="1" id="KW-0812">Transmembrane</keyword>
<keyword evidence="1" id="KW-1133">Transmembrane helix</keyword>
<evidence type="ECO:0000256" key="1">
    <source>
        <dbReference type="SAM" id="Phobius"/>
    </source>
</evidence>
<keyword evidence="1" id="KW-0472">Membrane</keyword>
<dbReference type="Proteomes" id="UP000298030">
    <property type="component" value="Unassembled WGS sequence"/>
</dbReference>
<proteinExistence type="predicted"/>
<feature type="transmembrane region" description="Helical" evidence="1">
    <location>
        <begin position="99"/>
        <end position="116"/>
    </location>
</feature>
<name>A0A4Y7SHL8_COPMI</name>
<feature type="transmembrane region" description="Helical" evidence="1">
    <location>
        <begin position="170"/>
        <end position="188"/>
    </location>
</feature>
<protein>
    <submittedName>
        <fullName evidence="2">Uncharacterized protein</fullName>
    </submittedName>
</protein>
<accession>A0A4Y7SHL8</accession>